<protein>
    <submittedName>
        <fullName evidence="2">Uncharacterized protein</fullName>
    </submittedName>
</protein>
<evidence type="ECO:0000256" key="1">
    <source>
        <dbReference type="SAM" id="Phobius"/>
    </source>
</evidence>
<dbReference type="EMBL" id="UINC01107660">
    <property type="protein sequence ID" value="SVC73201.1"/>
    <property type="molecule type" value="Genomic_DNA"/>
</dbReference>
<organism evidence="2">
    <name type="scientific">marine metagenome</name>
    <dbReference type="NCBI Taxonomy" id="408172"/>
    <lineage>
        <taxon>unclassified sequences</taxon>
        <taxon>metagenomes</taxon>
        <taxon>ecological metagenomes</taxon>
    </lineage>
</organism>
<dbReference type="AlphaFoldDB" id="A0A382PMM0"/>
<gene>
    <name evidence="2" type="ORF">METZ01_LOCUS326055</name>
</gene>
<accession>A0A382PMM0</accession>
<reference evidence="2" key="1">
    <citation type="submission" date="2018-05" db="EMBL/GenBank/DDBJ databases">
        <authorList>
            <person name="Lanie J.A."/>
            <person name="Ng W.-L."/>
            <person name="Kazmierczak K.M."/>
            <person name="Andrzejewski T.M."/>
            <person name="Davidsen T.M."/>
            <person name="Wayne K.J."/>
            <person name="Tettelin H."/>
            <person name="Glass J.I."/>
            <person name="Rusch D."/>
            <person name="Podicherti R."/>
            <person name="Tsui H.-C.T."/>
            <person name="Winkler M.E."/>
        </authorList>
    </citation>
    <scope>NUCLEOTIDE SEQUENCE</scope>
</reference>
<keyword evidence="1" id="KW-0472">Membrane</keyword>
<sequence length="55" mass="7095">MDYRIIERLFDSLYHFVFEYRIVVAIFWFALMFYLLRKLAKKDNDWYLKDFFKKK</sequence>
<evidence type="ECO:0000313" key="2">
    <source>
        <dbReference type="EMBL" id="SVC73201.1"/>
    </source>
</evidence>
<name>A0A382PMM0_9ZZZZ</name>
<feature type="transmembrane region" description="Helical" evidence="1">
    <location>
        <begin position="12"/>
        <end position="36"/>
    </location>
</feature>
<proteinExistence type="predicted"/>
<keyword evidence="1" id="KW-1133">Transmembrane helix</keyword>
<keyword evidence="1" id="KW-0812">Transmembrane</keyword>